<feature type="chain" id="PRO_5006878005" evidence="1">
    <location>
        <begin position="22"/>
        <end position="60"/>
    </location>
</feature>
<gene>
    <name evidence="2" type="ORF">T4D_6433</name>
</gene>
<name>A0A0V1FI14_TRIPS</name>
<organism evidence="2 3">
    <name type="scientific">Trichinella pseudospiralis</name>
    <name type="common">Parasitic roundworm</name>
    <dbReference type="NCBI Taxonomy" id="6337"/>
    <lineage>
        <taxon>Eukaryota</taxon>
        <taxon>Metazoa</taxon>
        <taxon>Ecdysozoa</taxon>
        <taxon>Nematoda</taxon>
        <taxon>Enoplea</taxon>
        <taxon>Dorylaimia</taxon>
        <taxon>Trichinellida</taxon>
        <taxon>Trichinellidae</taxon>
        <taxon>Trichinella</taxon>
    </lineage>
</organism>
<protein>
    <submittedName>
        <fullName evidence="2">Uncharacterized protein</fullName>
    </submittedName>
</protein>
<feature type="signal peptide" evidence="1">
    <location>
        <begin position="1"/>
        <end position="21"/>
    </location>
</feature>
<dbReference type="EMBL" id="JYDT01000085">
    <property type="protein sequence ID" value="KRY85680.1"/>
    <property type="molecule type" value="Genomic_DNA"/>
</dbReference>
<dbReference type="AlphaFoldDB" id="A0A0V1FI14"/>
<proteinExistence type="predicted"/>
<keyword evidence="1" id="KW-0732">Signal</keyword>
<evidence type="ECO:0000256" key="1">
    <source>
        <dbReference type="SAM" id="SignalP"/>
    </source>
</evidence>
<reference evidence="2 3" key="1">
    <citation type="submission" date="2015-01" db="EMBL/GenBank/DDBJ databases">
        <title>Evolution of Trichinella species and genotypes.</title>
        <authorList>
            <person name="Korhonen P.K."/>
            <person name="Edoardo P."/>
            <person name="Giuseppe L.R."/>
            <person name="Gasser R.B."/>
        </authorList>
    </citation>
    <scope>NUCLEOTIDE SEQUENCE [LARGE SCALE GENOMIC DNA]</scope>
    <source>
        <strain evidence="2">ISS470</strain>
    </source>
</reference>
<dbReference type="Proteomes" id="UP000054995">
    <property type="component" value="Unassembled WGS sequence"/>
</dbReference>
<sequence length="60" mass="6635">MEMRKCLCAPLLFLLLSIADQQNLYLQAPPCGQARSEVHLVRVGSASLHSDFKHIAVSVQ</sequence>
<evidence type="ECO:0000313" key="3">
    <source>
        <dbReference type="Proteomes" id="UP000054995"/>
    </source>
</evidence>
<evidence type="ECO:0000313" key="2">
    <source>
        <dbReference type="EMBL" id="KRY85680.1"/>
    </source>
</evidence>
<accession>A0A0V1FI14</accession>
<comment type="caution">
    <text evidence="2">The sequence shown here is derived from an EMBL/GenBank/DDBJ whole genome shotgun (WGS) entry which is preliminary data.</text>
</comment>
<keyword evidence="3" id="KW-1185">Reference proteome</keyword>